<dbReference type="Gene3D" id="3.40.190.10">
    <property type="entry name" value="Periplasmic binding protein-like II"/>
    <property type="match status" value="2"/>
</dbReference>
<feature type="chain" id="PRO_5011622048" evidence="3">
    <location>
        <begin position="24"/>
        <end position="257"/>
    </location>
</feature>
<evidence type="ECO:0000256" key="2">
    <source>
        <dbReference type="ARBA" id="ARBA00022729"/>
    </source>
</evidence>
<evidence type="ECO:0000313" key="5">
    <source>
        <dbReference type="EMBL" id="SEB53255.1"/>
    </source>
</evidence>
<keyword evidence="2 3" id="KW-0732">Signal</keyword>
<dbReference type="InterPro" id="IPR001638">
    <property type="entry name" value="Solute-binding_3/MltF_N"/>
</dbReference>
<dbReference type="CDD" id="cd13701">
    <property type="entry name" value="PBP2_ml15202_like"/>
    <property type="match status" value="1"/>
</dbReference>
<comment type="similarity">
    <text evidence="1">Belongs to the bacterial solute-binding protein 3 family.</text>
</comment>
<dbReference type="PANTHER" id="PTHR35936:SF17">
    <property type="entry name" value="ARGININE-BINDING EXTRACELLULAR PROTEIN ARTP"/>
    <property type="match status" value="1"/>
</dbReference>
<reference evidence="6" key="1">
    <citation type="submission" date="2016-10" db="EMBL/GenBank/DDBJ databases">
        <authorList>
            <person name="Varghese N."/>
            <person name="Submissions S."/>
        </authorList>
    </citation>
    <scope>NUCLEOTIDE SEQUENCE [LARGE SCALE GENOMIC DNA]</scope>
    <source>
        <strain evidence="6">DSM 9751</strain>
    </source>
</reference>
<feature type="domain" description="Solute-binding protein family 3/N-terminal" evidence="4">
    <location>
        <begin position="26"/>
        <end position="253"/>
    </location>
</feature>
<evidence type="ECO:0000313" key="6">
    <source>
        <dbReference type="Proteomes" id="UP000198982"/>
    </source>
</evidence>
<keyword evidence="6" id="KW-1185">Reference proteome</keyword>
<dbReference type="SMART" id="SM00062">
    <property type="entry name" value="PBPb"/>
    <property type="match status" value="1"/>
</dbReference>
<evidence type="ECO:0000256" key="3">
    <source>
        <dbReference type="SAM" id="SignalP"/>
    </source>
</evidence>
<evidence type="ECO:0000256" key="1">
    <source>
        <dbReference type="ARBA" id="ARBA00010333"/>
    </source>
</evidence>
<dbReference type="RefSeq" id="WP_092310618.1">
    <property type="nucleotide sequence ID" value="NZ_FNTJ01000001.1"/>
</dbReference>
<name>A0A1H4K583_9PSED</name>
<dbReference type="PANTHER" id="PTHR35936">
    <property type="entry name" value="MEMBRANE-BOUND LYTIC MUREIN TRANSGLYCOSYLASE F"/>
    <property type="match status" value="1"/>
</dbReference>
<dbReference type="Proteomes" id="UP000198982">
    <property type="component" value="Unassembled WGS sequence"/>
</dbReference>
<gene>
    <name evidence="5" type="ORF">SAMN05216178_1028</name>
</gene>
<organism evidence="5 6">
    <name type="scientific">Pseudomonas saponiphila</name>
    <dbReference type="NCBI Taxonomy" id="556534"/>
    <lineage>
        <taxon>Bacteria</taxon>
        <taxon>Pseudomonadati</taxon>
        <taxon>Pseudomonadota</taxon>
        <taxon>Gammaproteobacteria</taxon>
        <taxon>Pseudomonadales</taxon>
        <taxon>Pseudomonadaceae</taxon>
        <taxon>Pseudomonas</taxon>
    </lineage>
</organism>
<dbReference type="EMBL" id="FNTJ01000001">
    <property type="protein sequence ID" value="SEB53255.1"/>
    <property type="molecule type" value="Genomic_DNA"/>
</dbReference>
<proteinExistence type="inferred from homology"/>
<dbReference type="Pfam" id="PF00497">
    <property type="entry name" value="SBP_bac_3"/>
    <property type="match status" value="1"/>
</dbReference>
<sequence length="257" mass="27614">MKNLLKVLATGCLFSAMASHAVAADKIVFGIALEPYPPFSMKSGNGDWSGFEPELIKALCERMQAQCPLKEVAWDGLIPALQSSQIDAILNSLSITEEREKVIDFSAPYYQTPAMWVADQSLDLVTTPEGLKGKLIGVQGSTSNATFAKTYYGKTSTLRYYTTQDDMIADLQSGRIDVMLADALTIEPILKTTAGAGLADKGLAPKDPLFGSGIGVGLRKGDSALQQRINSALASLKADGTYDKIRSRYFSVDISAN</sequence>
<accession>A0A1H4K583</accession>
<dbReference type="AlphaFoldDB" id="A0A1H4K583"/>
<protein>
    <submittedName>
        <fullName evidence="5">Amino acid ABC transporter substrate-binding protein, PAAT family</fullName>
    </submittedName>
</protein>
<dbReference type="SUPFAM" id="SSF53850">
    <property type="entry name" value="Periplasmic binding protein-like II"/>
    <property type="match status" value="1"/>
</dbReference>
<feature type="signal peptide" evidence="3">
    <location>
        <begin position="1"/>
        <end position="23"/>
    </location>
</feature>
<evidence type="ECO:0000259" key="4">
    <source>
        <dbReference type="SMART" id="SM00062"/>
    </source>
</evidence>